<dbReference type="Proteomes" id="UP000764110">
    <property type="component" value="Unassembled WGS sequence"/>
</dbReference>
<dbReference type="Gene3D" id="1.10.630.10">
    <property type="entry name" value="Cytochrome P450"/>
    <property type="match status" value="1"/>
</dbReference>
<keyword evidence="10" id="KW-1185">Reference proteome</keyword>
<keyword evidence="7" id="KW-0560">Oxidoreductase</keyword>
<keyword evidence="8" id="KW-1133">Transmembrane helix</keyword>
<evidence type="ECO:0000256" key="5">
    <source>
        <dbReference type="ARBA" id="ARBA00023004"/>
    </source>
</evidence>
<dbReference type="GO" id="GO:0005506">
    <property type="term" value="F:iron ion binding"/>
    <property type="evidence" value="ECO:0007669"/>
    <property type="project" value="InterPro"/>
</dbReference>
<dbReference type="GO" id="GO:0020037">
    <property type="term" value="F:heme binding"/>
    <property type="evidence" value="ECO:0007669"/>
    <property type="project" value="InterPro"/>
</dbReference>
<feature type="transmembrane region" description="Helical" evidence="8">
    <location>
        <begin position="499"/>
        <end position="523"/>
    </location>
</feature>
<dbReference type="PROSITE" id="PS00086">
    <property type="entry name" value="CYTOCHROME_P450"/>
    <property type="match status" value="1"/>
</dbReference>
<sequence length="638" mass="72094">MAIGEKLVSAVLRADRQDVLRYAPFIGIALLSILVINYFRNPLKSVPGPFWAKFSNLWLVYHTRQGRMHRKMIELHGKYGPLVRLGPHEISTADIDSLRTIYGPGNDFRKSDWYMPWQGNRKWDLFAERNESIHRAQRRLVSHIYSLSNMKKLEPYVDSAILFLLKKLASMQGQEIDVGRWTRLFAYDVIGEVTFSKRFGFMDKGIDDGAFTMIDNILQCANWVGHIPWFYYLSIWLAPIIGNRLAITQRQGKLLHMSQQNIRERKERGTDRNDMLEQLFEVQREKPDKLDDICVASMAASNIFAGSDSTSVSISAFLYHTLRNPEVKKKLMDEIDEHAAKNNIPHGAVFDLEIINNMPFLQACMYEALRCHPAVGVSLGRVVPPSGLQIGQQFIPGGSGISANAWVIHQNKDIFGQDAHKFRPERWMEEPERVATMRRNFLSFGAGSRYCIGRNVGWLEMSKLMPTLFHDYEVEFCDPSKDTRELTRAIPAVERAVELYVTVLAVGIFLTGLGKMATGISILRIISNTSRWQPWAVCIAMFLTVSTCISDFGVSVFWCGNPINIWTIAGWATANCVLLGGATGSSSLPWGSQSSQALQLAGTLKTFYAATMNYNDLTWAIFSTLVCPPWSGSTFNLC</sequence>
<protein>
    <recommendedName>
        <fullName evidence="11">Cytochrome P450 family protein</fullName>
    </recommendedName>
</protein>
<keyword evidence="3 6" id="KW-0349">Heme</keyword>
<dbReference type="PANTHER" id="PTHR24305:SF232">
    <property type="entry name" value="P450, PUTATIVE (EUROFUNG)-RELATED"/>
    <property type="match status" value="1"/>
</dbReference>
<gene>
    <name evidence="9" type="ORF">MHUMG1_10068</name>
</gene>
<proteinExistence type="inferred from homology"/>
<evidence type="ECO:0008006" key="11">
    <source>
        <dbReference type="Google" id="ProtNLM"/>
    </source>
</evidence>
<evidence type="ECO:0000313" key="9">
    <source>
        <dbReference type="EMBL" id="KAH0592212.1"/>
    </source>
</evidence>
<dbReference type="GO" id="GO:0004497">
    <property type="term" value="F:monooxygenase activity"/>
    <property type="evidence" value="ECO:0007669"/>
    <property type="project" value="UniProtKB-KW"/>
</dbReference>
<accession>A0A9P8M2E5</accession>
<evidence type="ECO:0000256" key="4">
    <source>
        <dbReference type="ARBA" id="ARBA00022723"/>
    </source>
</evidence>
<dbReference type="AlphaFoldDB" id="A0A9P8M2E5"/>
<dbReference type="CDD" id="cd11060">
    <property type="entry name" value="CYP57A1-like"/>
    <property type="match status" value="1"/>
</dbReference>
<dbReference type="Pfam" id="PF00067">
    <property type="entry name" value="p450"/>
    <property type="match status" value="1"/>
</dbReference>
<dbReference type="EMBL" id="JACEFI010000035">
    <property type="protein sequence ID" value="KAH0592212.1"/>
    <property type="molecule type" value="Genomic_DNA"/>
</dbReference>
<comment type="similarity">
    <text evidence="2 7">Belongs to the cytochrome P450 family.</text>
</comment>
<dbReference type="PRINTS" id="PR00463">
    <property type="entry name" value="EP450I"/>
</dbReference>
<evidence type="ECO:0000256" key="7">
    <source>
        <dbReference type="RuleBase" id="RU000461"/>
    </source>
</evidence>
<dbReference type="InterPro" id="IPR002401">
    <property type="entry name" value="Cyt_P450_E_grp-I"/>
</dbReference>
<dbReference type="GO" id="GO:0016705">
    <property type="term" value="F:oxidoreductase activity, acting on paired donors, with incorporation or reduction of molecular oxygen"/>
    <property type="evidence" value="ECO:0007669"/>
    <property type="project" value="InterPro"/>
</dbReference>
<keyword evidence="8" id="KW-0472">Membrane</keyword>
<dbReference type="InterPro" id="IPR050121">
    <property type="entry name" value="Cytochrome_P450_monoxygenase"/>
</dbReference>
<reference evidence="9 10" key="1">
    <citation type="submission" date="2020-07" db="EMBL/GenBank/DDBJ databases">
        <title>Metarhizium humberi genome.</title>
        <authorList>
            <person name="Lysoe E."/>
        </authorList>
    </citation>
    <scope>NUCLEOTIDE SEQUENCE [LARGE SCALE GENOMIC DNA]</scope>
    <source>
        <strain evidence="9 10">ESALQ1638</strain>
    </source>
</reference>
<organism evidence="9 10">
    <name type="scientific">Metarhizium humberi</name>
    <dbReference type="NCBI Taxonomy" id="2596975"/>
    <lineage>
        <taxon>Eukaryota</taxon>
        <taxon>Fungi</taxon>
        <taxon>Dikarya</taxon>
        <taxon>Ascomycota</taxon>
        <taxon>Pezizomycotina</taxon>
        <taxon>Sordariomycetes</taxon>
        <taxon>Hypocreomycetidae</taxon>
        <taxon>Hypocreales</taxon>
        <taxon>Clavicipitaceae</taxon>
        <taxon>Metarhizium</taxon>
    </lineage>
</organism>
<evidence type="ECO:0000256" key="6">
    <source>
        <dbReference type="PIRSR" id="PIRSR602401-1"/>
    </source>
</evidence>
<feature type="binding site" description="axial binding residue" evidence="6">
    <location>
        <position position="451"/>
    </location>
    <ligand>
        <name>heme</name>
        <dbReference type="ChEBI" id="CHEBI:30413"/>
    </ligand>
    <ligandPart>
        <name>Fe</name>
        <dbReference type="ChEBI" id="CHEBI:18248"/>
    </ligandPart>
</feature>
<dbReference type="InterPro" id="IPR001128">
    <property type="entry name" value="Cyt_P450"/>
</dbReference>
<dbReference type="InterPro" id="IPR017972">
    <property type="entry name" value="Cyt_P450_CS"/>
</dbReference>
<keyword evidence="4 6" id="KW-0479">Metal-binding</keyword>
<evidence type="ECO:0000256" key="8">
    <source>
        <dbReference type="SAM" id="Phobius"/>
    </source>
</evidence>
<keyword evidence="7" id="KW-0503">Monooxygenase</keyword>
<keyword evidence="5 6" id="KW-0408">Iron</keyword>
<comment type="caution">
    <text evidence="9">The sequence shown here is derived from an EMBL/GenBank/DDBJ whole genome shotgun (WGS) entry which is preliminary data.</text>
</comment>
<evidence type="ECO:0000313" key="10">
    <source>
        <dbReference type="Proteomes" id="UP000764110"/>
    </source>
</evidence>
<dbReference type="SUPFAM" id="SSF48264">
    <property type="entry name" value="Cytochrome P450"/>
    <property type="match status" value="1"/>
</dbReference>
<evidence type="ECO:0000256" key="2">
    <source>
        <dbReference type="ARBA" id="ARBA00010617"/>
    </source>
</evidence>
<feature type="transmembrane region" description="Helical" evidence="8">
    <location>
        <begin position="535"/>
        <end position="558"/>
    </location>
</feature>
<dbReference type="PANTHER" id="PTHR24305">
    <property type="entry name" value="CYTOCHROME P450"/>
    <property type="match status" value="1"/>
</dbReference>
<evidence type="ECO:0000256" key="3">
    <source>
        <dbReference type="ARBA" id="ARBA00022617"/>
    </source>
</evidence>
<evidence type="ECO:0000256" key="1">
    <source>
        <dbReference type="ARBA" id="ARBA00001971"/>
    </source>
</evidence>
<dbReference type="InterPro" id="IPR036396">
    <property type="entry name" value="Cyt_P450_sf"/>
</dbReference>
<comment type="cofactor">
    <cofactor evidence="1 6">
        <name>heme</name>
        <dbReference type="ChEBI" id="CHEBI:30413"/>
    </cofactor>
</comment>
<keyword evidence="8" id="KW-0812">Transmembrane</keyword>
<name>A0A9P8M2E5_9HYPO</name>
<dbReference type="PRINTS" id="PR00385">
    <property type="entry name" value="P450"/>
</dbReference>
<feature type="transmembrane region" description="Helical" evidence="8">
    <location>
        <begin position="20"/>
        <end position="39"/>
    </location>
</feature>